<gene>
    <name evidence="7" type="ORF">BFW38_05505</name>
</gene>
<dbReference type="STRING" id="197479.BFW38_05505"/>
<dbReference type="Pfam" id="PF04408">
    <property type="entry name" value="WHD_HA2"/>
    <property type="match status" value="1"/>
</dbReference>
<keyword evidence="3 7" id="KW-0347">Helicase</keyword>
<evidence type="ECO:0000259" key="5">
    <source>
        <dbReference type="PROSITE" id="PS51192"/>
    </source>
</evidence>
<dbReference type="FunFam" id="3.40.50.300:FF:000575">
    <property type="entry name" value="ATP-dependent helicase hrpA"/>
    <property type="match status" value="1"/>
</dbReference>
<sequence length="1318" mass="151168">MPTSATSSTVPEISKLMCRDRHRWQQWQRQLKQSRDPNAQETLKQKLQDLSHRSQAQVQARASVWPSFEYPDLPVSDQRGDILQALRDHQVVVIAGETGSGKTTQLPKLCLELGLGRHGMIGHTQPRRLAARSVANRLCDELGVSLGQQVGYQVRFTEQVADTTLIKLMTDGILLAETRQDRFLNRYEAIIIDEAHERSLNIDFLLGYLKRLLPKRPDLKVIITSATIDVERFSRHFDDCPVIEVSGRTFPVETLYRPLAGGFNKTDDEQADDGEERDDLTLQEGIVEALGEIVTLEREKGWQHGPRDVLVFLPGEREIRETAHLLRRHQTQGQLRDTEVLPLYARLSNAEQNRVFQPHKGRRVVLATNVAETSLTVPGIRYVIDPGVARISRYSYRAKVQRLPVEPVSQASANQRAGRCGRIAPGVCIRLYDEDDFTSRPAFTDPEIRRTNLAAVILQMLSLKLGEIEAFPFVDPPDSRFVRDGFRLLHELGAVDQRNRLTDVGRQLSRLPIDPRLGRMLLQAGQEGALDEVLIIASALNIQDPRLRPPEKQQQADQAHARWKDKESDFAALVNLWRDYETMRQDTSENQLRKQCPKLFLSYLRMREWRDTHRQLKLLCRDLKLTPNAAPADYDSVHKALLAGLLSNVGMHYEQRDYMGTRNRKFLIHPGSALSRKGPKWVMAAELVETSQLFARHVARIDPTWVEPLAEHLVKRQYSEPHWSQKRAQVIAHEKVMLFGLPVVPSRRVHYGPIDPVVSREIFIREGLVMGEYRSRAPFMRHNRAMLDDVRGLEDKARRRDIVVDEDALYDFYDARIPETVINGASFEKWRKQVERQAPQCLFLTREALMAREAHEVTEFDFPDNLAMEGALYKLRYQFAPGAQDDGVSVDVPAAMLGQLPEARLDWMVPGLLRDKCIALLKALPKATRKHFVPIPDHVDQALNHLQPDDETSLTQALAEFLRRKTGVRIAPEDWRLEALPEHLQTNIRVLDEKGRLLGQGRDLAHLREQFAQAAAQAARSLDRDGLEQAGLTEWDFEALPTVIEKRQAGMRIQAYPALVDEGSSVAIRLFDRAEKAAVEHRHGLIRLARLTLKTQDRHLRERLPGLKSLEVMFTKIGPAGTLTQDLLDTSAAQVMLPEHNDELPRDQAAFNAMLERGRSEWQPAAEFLAEQVDTILRTRVALVARLKGKIDLALALTYQDVQRQLERLIYPGFIWHAGAWLNEYPRYLQAVDIRLEKAPRDRLRDQRFAELLEQWYQRWLGRYEQLARQGRQDAEFERFRWLIEEYRVSLYAQQLGTLETVSEKRLEQSWKTLIGAQ</sequence>
<dbReference type="PANTHER" id="PTHR18934:SF99">
    <property type="entry name" value="ATP-DEPENDENT RNA HELICASE DHX37-RELATED"/>
    <property type="match status" value="1"/>
</dbReference>
<dbReference type="GO" id="GO:0003723">
    <property type="term" value="F:RNA binding"/>
    <property type="evidence" value="ECO:0007669"/>
    <property type="project" value="TreeGrafter"/>
</dbReference>
<evidence type="ECO:0000313" key="7">
    <source>
        <dbReference type="EMBL" id="ODC03084.1"/>
    </source>
</evidence>
<dbReference type="SMART" id="SM00490">
    <property type="entry name" value="HELICc"/>
    <property type="match status" value="1"/>
</dbReference>
<evidence type="ECO:0000256" key="1">
    <source>
        <dbReference type="ARBA" id="ARBA00022741"/>
    </source>
</evidence>
<dbReference type="InterPro" id="IPR011545">
    <property type="entry name" value="DEAD/DEAH_box_helicase_dom"/>
</dbReference>
<evidence type="ECO:0000256" key="3">
    <source>
        <dbReference type="ARBA" id="ARBA00022806"/>
    </source>
</evidence>
<dbReference type="InterPro" id="IPR001650">
    <property type="entry name" value="Helicase_C-like"/>
</dbReference>
<accession>A0A1E2V7Y7</accession>
<dbReference type="InterPro" id="IPR014001">
    <property type="entry name" value="Helicase_ATP-bd"/>
</dbReference>
<reference evidence="7 8" key="1">
    <citation type="submission" date="2016-08" db="EMBL/GenBank/DDBJ databases">
        <authorList>
            <person name="Seilhamer J.J."/>
        </authorList>
    </citation>
    <scope>NUCLEOTIDE SEQUENCE [LARGE SCALE GENOMIC DNA]</scope>
    <source>
        <strain evidence="7 8">PH27A</strain>
    </source>
</reference>
<dbReference type="PROSITE" id="PS51192">
    <property type="entry name" value="HELICASE_ATP_BIND_1"/>
    <property type="match status" value="1"/>
</dbReference>
<dbReference type="SUPFAM" id="SSF52540">
    <property type="entry name" value="P-loop containing nucleoside triphosphate hydrolases"/>
    <property type="match status" value="1"/>
</dbReference>
<dbReference type="SMART" id="SM00487">
    <property type="entry name" value="DEXDc"/>
    <property type="match status" value="1"/>
</dbReference>
<dbReference type="InterPro" id="IPR007502">
    <property type="entry name" value="Helicase-assoc_dom"/>
</dbReference>
<dbReference type="InterPro" id="IPR011709">
    <property type="entry name" value="DEAD-box_helicase_OB_fold"/>
</dbReference>
<dbReference type="SMART" id="SM00382">
    <property type="entry name" value="AAA"/>
    <property type="match status" value="1"/>
</dbReference>
<dbReference type="EMBL" id="MDTQ01000001">
    <property type="protein sequence ID" value="ODC03084.1"/>
    <property type="molecule type" value="Genomic_DNA"/>
</dbReference>
<dbReference type="SMART" id="SM00847">
    <property type="entry name" value="HA2"/>
    <property type="match status" value="1"/>
</dbReference>
<dbReference type="Pfam" id="PF11898">
    <property type="entry name" value="DUF3418"/>
    <property type="match status" value="1"/>
</dbReference>
<dbReference type="InterPro" id="IPR024590">
    <property type="entry name" value="HrpA_C"/>
</dbReference>
<name>A0A1E2V7Y7_9GAMM</name>
<dbReference type="GO" id="GO:0003724">
    <property type="term" value="F:RNA helicase activity"/>
    <property type="evidence" value="ECO:0007669"/>
    <property type="project" value="InterPro"/>
</dbReference>
<dbReference type="InterPro" id="IPR003593">
    <property type="entry name" value="AAA+_ATPase"/>
</dbReference>
<dbReference type="InterPro" id="IPR048333">
    <property type="entry name" value="HA2_WH"/>
</dbReference>
<dbReference type="GO" id="GO:0005524">
    <property type="term" value="F:ATP binding"/>
    <property type="evidence" value="ECO:0007669"/>
    <property type="project" value="UniProtKB-KW"/>
</dbReference>
<dbReference type="PANTHER" id="PTHR18934">
    <property type="entry name" value="ATP-DEPENDENT RNA HELICASE"/>
    <property type="match status" value="1"/>
</dbReference>
<dbReference type="Pfam" id="PF21010">
    <property type="entry name" value="HA2_C"/>
    <property type="match status" value="1"/>
</dbReference>
<dbReference type="Gene3D" id="1.20.120.1080">
    <property type="match status" value="1"/>
</dbReference>
<comment type="caution">
    <text evidence="7">The sequence shown here is derived from an EMBL/GenBank/DDBJ whole genome shotgun (WGS) entry which is preliminary data.</text>
</comment>
<keyword evidence="4" id="KW-0067">ATP-binding</keyword>
<keyword evidence="1" id="KW-0547">Nucleotide-binding</keyword>
<evidence type="ECO:0000259" key="6">
    <source>
        <dbReference type="PROSITE" id="PS51194"/>
    </source>
</evidence>
<dbReference type="Pfam" id="PF00270">
    <property type="entry name" value="DEAD"/>
    <property type="match status" value="1"/>
</dbReference>
<dbReference type="InterPro" id="IPR010222">
    <property type="entry name" value="RNA_helicase_HrpA"/>
</dbReference>
<feature type="domain" description="Helicase ATP-binding" evidence="5">
    <location>
        <begin position="83"/>
        <end position="246"/>
    </location>
</feature>
<organism evidence="7 8">
    <name type="scientific">Terasakiispira papahanaumokuakeensis</name>
    <dbReference type="NCBI Taxonomy" id="197479"/>
    <lineage>
        <taxon>Bacteria</taxon>
        <taxon>Pseudomonadati</taxon>
        <taxon>Pseudomonadota</taxon>
        <taxon>Gammaproteobacteria</taxon>
        <taxon>Oceanospirillales</taxon>
        <taxon>Terasakiispira</taxon>
    </lineage>
</organism>
<proteinExistence type="predicted"/>
<evidence type="ECO:0000256" key="4">
    <source>
        <dbReference type="ARBA" id="ARBA00022840"/>
    </source>
</evidence>
<protein>
    <submittedName>
        <fullName evidence="7">ATP-dependent RNA helicase HrpA</fullName>
    </submittedName>
</protein>
<dbReference type="Gene3D" id="3.40.50.300">
    <property type="entry name" value="P-loop containing nucleotide triphosphate hydrolases"/>
    <property type="match status" value="2"/>
</dbReference>
<dbReference type="Pfam" id="PF00271">
    <property type="entry name" value="Helicase_C"/>
    <property type="match status" value="1"/>
</dbReference>
<feature type="domain" description="Helicase C-terminal" evidence="6">
    <location>
        <begin position="289"/>
        <end position="464"/>
    </location>
</feature>
<dbReference type="PROSITE" id="PS51194">
    <property type="entry name" value="HELICASE_CTER"/>
    <property type="match status" value="1"/>
</dbReference>
<dbReference type="GO" id="GO:0016787">
    <property type="term" value="F:hydrolase activity"/>
    <property type="evidence" value="ECO:0007669"/>
    <property type="project" value="UniProtKB-KW"/>
</dbReference>
<dbReference type="RefSeq" id="WP_068997479.1">
    <property type="nucleotide sequence ID" value="NZ_MDTQ01000001.1"/>
</dbReference>
<dbReference type="NCBIfam" id="NF008348">
    <property type="entry name" value="PRK11131.1"/>
    <property type="match status" value="1"/>
</dbReference>
<dbReference type="FunFam" id="1.20.120.1080:FF:000005">
    <property type="entry name" value="ATP-dependent helicase HrpA"/>
    <property type="match status" value="1"/>
</dbReference>
<evidence type="ECO:0000313" key="8">
    <source>
        <dbReference type="Proteomes" id="UP000094291"/>
    </source>
</evidence>
<dbReference type="Proteomes" id="UP000094291">
    <property type="component" value="Unassembled WGS sequence"/>
</dbReference>
<keyword evidence="8" id="KW-1185">Reference proteome</keyword>
<keyword evidence="2" id="KW-0378">Hydrolase</keyword>
<dbReference type="OrthoDB" id="9805617at2"/>
<dbReference type="CDD" id="cd18791">
    <property type="entry name" value="SF2_C_RHA"/>
    <property type="match status" value="1"/>
</dbReference>
<dbReference type="Pfam" id="PF07717">
    <property type="entry name" value="OB_NTP_bind"/>
    <property type="match status" value="1"/>
</dbReference>
<dbReference type="InterPro" id="IPR027417">
    <property type="entry name" value="P-loop_NTPase"/>
</dbReference>
<dbReference type="CDD" id="cd17989">
    <property type="entry name" value="DEXHc_HrpA"/>
    <property type="match status" value="1"/>
</dbReference>
<evidence type="ECO:0000256" key="2">
    <source>
        <dbReference type="ARBA" id="ARBA00022801"/>
    </source>
</evidence>
<dbReference type="NCBIfam" id="TIGR01967">
    <property type="entry name" value="DEAH_box_HrpA"/>
    <property type="match status" value="1"/>
</dbReference>